<dbReference type="EMBL" id="JAHQIW010001307">
    <property type="protein sequence ID" value="KAJ1352106.1"/>
    <property type="molecule type" value="Genomic_DNA"/>
</dbReference>
<evidence type="ECO:0000256" key="2">
    <source>
        <dbReference type="ARBA" id="ARBA00022603"/>
    </source>
</evidence>
<dbReference type="GO" id="GO:0005634">
    <property type="term" value="C:nucleus"/>
    <property type="evidence" value="ECO:0007669"/>
    <property type="project" value="TreeGrafter"/>
</dbReference>
<dbReference type="InterPro" id="IPR051422">
    <property type="entry name" value="AlkB_tRNA_MeTrf/Diox"/>
</dbReference>
<dbReference type="SUPFAM" id="SSF53335">
    <property type="entry name" value="S-adenosyl-L-methionine-dependent methyltransferases"/>
    <property type="match status" value="1"/>
</dbReference>
<organism evidence="5 6">
    <name type="scientific">Parelaphostrongylus tenuis</name>
    <name type="common">Meningeal worm</name>
    <dbReference type="NCBI Taxonomy" id="148309"/>
    <lineage>
        <taxon>Eukaryota</taxon>
        <taxon>Metazoa</taxon>
        <taxon>Ecdysozoa</taxon>
        <taxon>Nematoda</taxon>
        <taxon>Chromadorea</taxon>
        <taxon>Rhabditida</taxon>
        <taxon>Rhabditina</taxon>
        <taxon>Rhabditomorpha</taxon>
        <taxon>Strongyloidea</taxon>
        <taxon>Metastrongylidae</taxon>
        <taxon>Parelaphostrongylus</taxon>
    </lineage>
</organism>
<dbReference type="GO" id="GO:0005737">
    <property type="term" value="C:cytoplasm"/>
    <property type="evidence" value="ECO:0007669"/>
    <property type="project" value="TreeGrafter"/>
</dbReference>
<dbReference type="Gene3D" id="3.40.50.150">
    <property type="entry name" value="Vaccinia Virus protein VP39"/>
    <property type="match status" value="1"/>
</dbReference>
<dbReference type="GO" id="GO:0106335">
    <property type="term" value="F:tRNA (5-carboxymethyluridine(34)-5-O)-methyltransferase activity"/>
    <property type="evidence" value="ECO:0007669"/>
    <property type="project" value="TreeGrafter"/>
</dbReference>
<reference evidence="5" key="1">
    <citation type="submission" date="2021-06" db="EMBL/GenBank/DDBJ databases">
        <title>Parelaphostrongylus tenuis whole genome reference sequence.</title>
        <authorList>
            <person name="Garwood T.J."/>
            <person name="Larsen P.A."/>
            <person name="Fountain-Jones N.M."/>
            <person name="Garbe J.R."/>
            <person name="Macchietto M.G."/>
            <person name="Kania S.A."/>
            <person name="Gerhold R.W."/>
            <person name="Richards J.E."/>
            <person name="Wolf T.M."/>
        </authorList>
    </citation>
    <scope>NUCLEOTIDE SEQUENCE</scope>
    <source>
        <strain evidence="5">MNPRO001-30</strain>
        <tissue evidence="5">Meninges</tissue>
    </source>
</reference>
<dbReference type="InterPro" id="IPR029063">
    <property type="entry name" value="SAM-dependent_MTases_sf"/>
</dbReference>
<dbReference type="Gene3D" id="2.60.120.590">
    <property type="entry name" value="Alpha-ketoglutarate-dependent dioxygenase AlkB-like"/>
    <property type="match status" value="1"/>
</dbReference>
<dbReference type="GO" id="GO:0000049">
    <property type="term" value="F:tRNA binding"/>
    <property type="evidence" value="ECO:0007669"/>
    <property type="project" value="TreeGrafter"/>
</dbReference>
<dbReference type="CDD" id="cd02440">
    <property type="entry name" value="AdoMet_MTases"/>
    <property type="match status" value="1"/>
</dbReference>
<accession>A0AAD5QMM2</accession>
<feature type="domain" description="Methyltransferase type 11" evidence="4">
    <location>
        <begin position="146"/>
        <end position="233"/>
    </location>
</feature>
<keyword evidence="3" id="KW-0808">Transferase</keyword>
<evidence type="ECO:0000313" key="5">
    <source>
        <dbReference type="EMBL" id="KAJ1352106.1"/>
    </source>
</evidence>
<name>A0AAD5QMM2_PARTN</name>
<keyword evidence="6" id="KW-1185">Reference proteome</keyword>
<evidence type="ECO:0000259" key="4">
    <source>
        <dbReference type="Pfam" id="PF08241"/>
    </source>
</evidence>
<dbReference type="GO" id="GO:0030488">
    <property type="term" value="P:tRNA methylation"/>
    <property type="evidence" value="ECO:0007669"/>
    <property type="project" value="TreeGrafter"/>
</dbReference>
<evidence type="ECO:0000256" key="1">
    <source>
        <dbReference type="ARBA" id="ARBA00001954"/>
    </source>
</evidence>
<dbReference type="GO" id="GO:0002098">
    <property type="term" value="P:tRNA wobble uridine modification"/>
    <property type="evidence" value="ECO:0007669"/>
    <property type="project" value="TreeGrafter"/>
</dbReference>
<dbReference type="Pfam" id="PF08241">
    <property type="entry name" value="Methyltransf_11"/>
    <property type="match status" value="1"/>
</dbReference>
<dbReference type="InterPro" id="IPR037151">
    <property type="entry name" value="AlkB-like_sf"/>
</dbReference>
<dbReference type="PANTHER" id="PTHR13069">
    <property type="entry name" value="ALKYLATED DNA REPAIR PROTEIN ALKB HOMOLOG 8"/>
    <property type="match status" value="1"/>
</dbReference>
<proteinExistence type="predicted"/>
<dbReference type="PANTHER" id="PTHR13069:SF37">
    <property type="entry name" value="FIRE DANCER"/>
    <property type="match status" value="1"/>
</dbReference>
<evidence type="ECO:0000313" key="6">
    <source>
        <dbReference type="Proteomes" id="UP001196413"/>
    </source>
</evidence>
<evidence type="ECO:0000256" key="3">
    <source>
        <dbReference type="ARBA" id="ARBA00022679"/>
    </source>
</evidence>
<comment type="caution">
    <text evidence="5">The sequence shown here is derived from an EMBL/GenBank/DDBJ whole genome shotgun (WGS) entry which is preliminary data.</text>
</comment>
<dbReference type="InterPro" id="IPR013216">
    <property type="entry name" value="Methyltransf_11"/>
</dbReference>
<comment type="cofactor">
    <cofactor evidence="1">
        <name>Fe(2+)</name>
        <dbReference type="ChEBI" id="CHEBI:29033"/>
    </cofactor>
</comment>
<dbReference type="AlphaFoldDB" id="A0AAD5QMM2"/>
<protein>
    <submittedName>
        <fullName evidence="5">2OG-Fe(II) oxygenase super</fullName>
    </submittedName>
</protein>
<dbReference type="SUPFAM" id="SSF51197">
    <property type="entry name" value="Clavaminate synthase-like"/>
    <property type="match status" value="1"/>
</dbReference>
<sequence>MCSDVVMEFKDGANSSRICPVLLKRRSLCVMKGESRYRWKHGIVNRKYDINPVTHRVIPRDIRVSITLRKVRREPCQCQYKEYCDWDRGGEMAVPSDELSARRVEDVYVNGVYECIASHFDETRFSSWKGVKRFLSAVPPYSVVYDVGCGNGKYLANNDNLLKIGCDMSQVLCEIVNAKGFMVIRANALCLPFREGADAVLLIAVLHHMASSVRRQTAIREILRVLKPGGKACISVWSMDQCNSEYSKMRRHKDSLPKEKQSDRLKIHDGKEFVQQDLLVPWQVEHKDATYFRYYHVFAEGEMEELIRSVGGCQIDSVEKEQDHFSLIRIWHCRRGQLFHSQIEAIPSLLSLSRSGVSMRLNDSLTFFEIEGRRGDFHRYTKVVGGIMGEFESLELSMTNNTFSQFVTNCTTIELVSDE</sequence>
<keyword evidence="2" id="KW-0489">Methyltransferase</keyword>
<dbReference type="Proteomes" id="UP001196413">
    <property type="component" value="Unassembled WGS sequence"/>
</dbReference>
<dbReference type="GO" id="GO:0008757">
    <property type="term" value="F:S-adenosylmethionine-dependent methyltransferase activity"/>
    <property type="evidence" value="ECO:0007669"/>
    <property type="project" value="InterPro"/>
</dbReference>
<gene>
    <name evidence="5" type="primary">ALKB-8_2</name>
    <name evidence="5" type="ORF">KIN20_008299</name>
</gene>